<organism evidence="1 2">
    <name type="scientific">Pseudorhizobium tarimense</name>
    <dbReference type="NCBI Taxonomy" id="1079109"/>
    <lineage>
        <taxon>Bacteria</taxon>
        <taxon>Pseudomonadati</taxon>
        <taxon>Pseudomonadota</taxon>
        <taxon>Alphaproteobacteria</taxon>
        <taxon>Hyphomicrobiales</taxon>
        <taxon>Rhizobiaceae</taxon>
        <taxon>Rhizobium/Agrobacterium group</taxon>
        <taxon>Pseudorhizobium</taxon>
    </lineage>
</organism>
<protein>
    <submittedName>
        <fullName evidence="1">Uncharacterized protein</fullName>
    </submittedName>
</protein>
<evidence type="ECO:0000313" key="1">
    <source>
        <dbReference type="EMBL" id="MET3584903.1"/>
    </source>
</evidence>
<dbReference type="EMBL" id="JBEPLJ010000003">
    <property type="protein sequence ID" value="MET3584903.1"/>
    <property type="molecule type" value="Genomic_DNA"/>
</dbReference>
<proteinExistence type="predicted"/>
<reference evidence="1 2" key="1">
    <citation type="submission" date="2024-06" db="EMBL/GenBank/DDBJ databases">
        <title>Genomic Encyclopedia of Type Strains, Phase IV (KMG-IV): sequencing the most valuable type-strain genomes for metagenomic binning, comparative biology and taxonomic classification.</title>
        <authorList>
            <person name="Goeker M."/>
        </authorList>
    </citation>
    <scope>NUCLEOTIDE SEQUENCE [LARGE SCALE GENOMIC DNA]</scope>
    <source>
        <strain evidence="1 2">DSM 105042</strain>
    </source>
</reference>
<comment type="caution">
    <text evidence="1">The sequence shown here is derived from an EMBL/GenBank/DDBJ whole genome shotgun (WGS) entry which is preliminary data.</text>
</comment>
<gene>
    <name evidence="1" type="ORF">ABID21_001004</name>
</gene>
<name>A0ABV2H2Z0_9HYPH</name>
<keyword evidence="2" id="KW-1185">Reference proteome</keyword>
<accession>A0ABV2H2Z0</accession>
<dbReference type="Proteomes" id="UP001549031">
    <property type="component" value="Unassembled WGS sequence"/>
</dbReference>
<sequence length="68" mass="7762">MLLFALRGQERNIHLTELDTFHMVPRPLDTFGIGIGKRMTQVALFVVRMPLHHHDLRDCPSLASPGKE</sequence>
<evidence type="ECO:0000313" key="2">
    <source>
        <dbReference type="Proteomes" id="UP001549031"/>
    </source>
</evidence>